<evidence type="ECO:0008006" key="4">
    <source>
        <dbReference type="Google" id="ProtNLM"/>
    </source>
</evidence>
<feature type="transmembrane region" description="Helical" evidence="1">
    <location>
        <begin position="77"/>
        <end position="98"/>
    </location>
</feature>
<evidence type="ECO:0000313" key="2">
    <source>
        <dbReference type="EMBL" id="MEZ7516043.1"/>
    </source>
</evidence>
<dbReference type="PANTHER" id="PTHR36109">
    <property type="entry name" value="MEMBRANE PROTEIN-RELATED"/>
    <property type="match status" value="1"/>
</dbReference>
<comment type="caution">
    <text evidence="2">The sequence shown here is derived from an EMBL/GenBank/DDBJ whole genome shotgun (WGS) entry which is preliminary data.</text>
</comment>
<feature type="transmembrane region" description="Helical" evidence="1">
    <location>
        <begin position="104"/>
        <end position="130"/>
    </location>
</feature>
<proteinExistence type="predicted"/>
<evidence type="ECO:0000313" key="3">
    <source>
        <dbReference type="Proteomes" id="UP001568894"/>
    </source>
</evidence>
<dbReference type="Proteomes" id="UP001568894">
    <property type="component" value="Unassembled WGS sequence"/>
</dbReference>
<reference evidence="2 3" key="1">
    <citation type="submission" date="2023-05" db="EMBL/GenBank/DDBJ databases">
        <title>Adaptations of aquatic viruses from atmosphere-close ecosystems of the Central Arctic Ocean.</title>
        <authorList>
            <person name="Rahlff J."/>
            <person name="Holmfeldt K."/>
        </authorList>
    </citation>
    <scope>NUCLEOTIDE SEQUENCE [LARGE SCALE GENOMIC DNA]</scope>
    <source>
        <strain evidence="2 3">Arc14</strain>
    </source>
</reference>
<keyword evidence="3" id="KW-1185">Reference proteome</keyword>
<accession>A0ABV4KED8</accession>
<dbReference type="PANTHER" id="PTHR36109:SF2">
    <property type="entry name" value="MEMBRANE PROTEIN"/>
    <property type="match status" value="1"/>
</dbReference>
<gene>
    <name evidence="2" type="ORF">QO192_12205</name>
</gene>
<organism evidence="2 3">
    <name type="scientific">Flavobacterium frigidarium</name>
    <dbReference type="NCBI Taxonomy" id="99286"/>
    <lineage>
        <taxon>Bacteria</taxon>
        <taxon>Pseudomonadati</taxon>
        <taxon>Bacteroidota</taxon>
        <taxon>Flavobacteriia</taxon>
        <taxon>Flavobacteriales</taxon>
        <taxon>Flavobacteriaceae</taxon>
        <taxon>Flavobacterium</taxon>
    </lineage>
</organism>
<dbReference type="RefSeq" id="WP_371570986.1">
    <property type="nucleotide sequence ID" value="NZ_JASMRN010000009.1"/>
</dbReference>
<evidence type="ECO:0000256" key="1">
    <source>
        <dbReference type="SAM" id="Phobius"/>
    </source>
</evidence>
<name>A0ABV4KED8_9FLAO</name>
<dbReference type="InterPro" id="IPR052948">
    <property type="entry name" value="Low_temp-induced_all0457"/>
</dbReference>
<sequence length="180" mass="18880">MESRDNHNMDKRPMMTGMFADRTSTENAYNALHDRGYTREEINLLMSDETRKKHYSDADDHSELGTKAAETAGTGSAIGGTIGAIVGVIAAIGTSVVIPGLGLIIAGPLAAGLAGAGAGGITGGLIGALVGSGIPEERAKVYESGINEGHVVLGVHPRNDEDADYLEQNWRTNSGRDIYR</sequence>
<protein>
    <recommendedName>
        <fullName evidence="4">General stress protein 17M-like domain-containing protein</fullName>
    </recommendedName>
</protein>
<keyword evidence="1" id="KW-0812">Transmembrane</keyword>
<keyword evidence="1" id="KW-1133">Transmembrane helix</keyword>
<dbReference type="EMBL" id="JASMRN010000009">
    <property type="protein sequence ID" value="MEZ7516043.1"/>
    <property type="molecule type" value="Genomic_DNA"/>
</dbReference>
<keyword evidence="1" id="KW-0472">Membrane</keyword>